<gene>
    <name evidence="2" type="ORF">JD79_03382</name>
</gene>
<feature type="compositionally biased region" description="Low complexity" evidence="1">
    <location>
        <begin position="57"/>
        <end position="72"/>
    </location>
</feature>
<organism evidence="2 3">
    <name type="scientific">Geodermatophilus normandii</name>
    <dbReference type="NCBI Taxonomy" id="1137989"/>
    <lineage>
        <taxon>Bacteria</taxon>
        <taxon>Bacillati</taxon>
        <taxon>Actinomycetota</taxon>
        <taxon>Actinomycetes</taxon>
        <taxon>Geodermatophilales</taxon>
        <taxon>Geodermatophilaceae</taxon>
        <taxon>Geodermatophilus</taxon>
    </lineage>
</organism>
<comment type="caution">
    <text evidence="2">The sequence shown here is derived from an EMBL/GenBank/DDBJ whole genome shotgun (WGS) entry which is preliminary data.</text>
</comment>
<evidence type="ECO:0000256" key="1">
    <source>
        <dbReference type="SAM" id="MobiDB-lite"/>
    </source>
</evidence>
<reference evidence="3" key="1">
    <citation type="submission" date="2018-05" db="EMBL/GenBank/DDBJ databases">
        <authorList>
            <person name="Klenk H.-P."/>
            <person name="Huntemann M."/>
            <person name="Clum A."/>
            <person name="Pillay M."/>
            <person name="Palaniappan K."/>
            <person name="Varghese N."/>
            <person name="Mikhailova N."/>
            <person name="Stamatis D."/>
            <person name="Reddy T."/>
            <person name="Daum C."/>
            <person name="Shapiro N."/>
            <person name="Ivanova N."/>
            <person name="Kyrpides N."/>
            <person name="Woyke T."/>
        </authorList>
    </citation>
    <scope>NUCLEOTIDE SEQUENCE [LARGE SCALE GENOMIC DNA]</scope>
    <source>
        <strain evidence="3">DSM 45417</strain>
    </source>
</reference>
<accession>A0A317QMN9</accession>
<dbReference type="Proteomes" id="UP000246661">
    <property type="component" value="Unassembled WGS sequence"/>
</dbReference>
<name>A0A317QMN9_9ACTN</name>
<dbReference type="AlphaFoldDB" id="A0A317QMN9"/>
<feature type="compositionally biased region" description="Basic and acidic residues" evidence="1">
    <location>
        <begin position="92"/>
        <end position="101"/>
    </location>
</feature>
<keyword evidence="3" id="KW-1185">Reference proteome</keyword>
<feature type="region of interest" description="Disordered" evidence="1">
    <location>
        <begin position="41"/>
        <end position="130"/>
    </location>
</feature>
<dbReference type="RefSeq" id="WP_110006434.1">
    <property type="nucleotide sequence ID" value="NZ_QGTX01000001.1"/>
</dbReference>
<evidence type="ECO:0000313" key="2">
    <source>
        <dbReference type="EMBL" id="PWW24204.1"/>
    </source>
</evidence>
<dbReference type="EMBL" id="QGTX01000001">
    <property type="protein sequence ID" value="PWW24204.1"/>
    <property type="molecule type" value="Genomic_DNA"/>
</dbReference>
<evidence type="ECO:0000313" key="3">
    <source>
        <dbReference type="Proteomes" id="UP000246661"/>
    </source>
</evidence>
<proteinExistence type="predicted"/>
<feature type="compositionally biased region" description="Low complexity" evidence="1">
    <location>
        <begin position="102"/>
        <end position="116"/>
    </location>
</feature>
<sequence length="130" mass="13130">MKAPTAPVTALPVGSVDVREVTAGPPEVGRLVLGSAHVDLGTVPSRPEPPAGGISAVTRRSGCSSRSTVTRTSRCDGGEPDPPGGVTGLQDVVDRVRDRSLARAARAGTPAGRNAPQRVSEPAHLGPLDG</sequence>
<protein>
    <submittedName>
        <fullName evidence="2">Uncharacterized protein</fullName>
    </submittedName>
</protein>